<dbReference type="STRING" id="93759.A0A1R3H5E2"/>
<comment type="subcellular location">
    <subcellularLocation>
        <location evidence="1">Nucleus</location>
    </subcellularLocation>
</comment>
<feature type="compositionally biased region" description="Acidic residues" evidence="7">
    <location>
        <begin position="443"/>
        <end position="453"/>
    </location>
</feature>
<keyword evidence="6" id="KW-0539">Nucleus</keyword>
<feature type="region of interest" description="Disordered" evidence="7">
    <location>
        <begin position="314"/>
        <end position="339"/>
    </location>
</feature>
<dbReference type="InterPro" id="IPR013087">
    <property type="entry name" value="Znf_C2H2_type"/>
</dbReference>
<gene>
    <name evidence="9" type="ORF">COLO4_31121</name>
</gene>
<dbReference type="OrthoDB" id="77607at2759"/>
<dbReference type="EMBL" id="AWUE01020823">
    <property type="protein sequence ID" value="OMO65585.1"/>
    <property type="molecule type" value="Genomic_DNA"/>
</dbReference>
<evidence type="ECO:0000256" key="2">
    <source>
        <dbReference type="ARBA" id="ARBA00022723"/>
    </source>
</evidence>
<dbReference type="PANTHER" id="PTHR13278">
    <property type="entry name" value="ZINC FINGER PROTEIN 830"/>
    <property type="match status" value="1"/>
</dbReference>
<proteinExistence type="predicted"/>
<dbReference type="InterPro" id="IPR036236">
    <property type="entry name" value="Znf_C2H2_sf"/>
</dbReference>
<evidence type="ECO:0000313" key="10">
    <source>
        <dbReference type="Proteomes" id="UP000187203"/>
    </source>
</evidence>
<evidence type="ECO:0000256" key="1">
    <source>
        <dbReference type="ARBA" id="ARBA00004123"/>
    </source>
</evidence>
<reference evidence="10" key="1">
    <citation type="submission" date="2013-09" db="EMBL/GenBank/DDBJ databases">
        <title>Corchorus olitorius genome sequencing.</title>
        <authorList>
            <person name="Alam M."/>
            <person name="Haque M.S."/>
            <person name="Islam M.S."/>
            <person name="Emdad E.M."/>
            <person name="Islam M.M."/>
            <person name="Ahmed B."/>
            <person name="Halim A."/>
            <person name="Hossen Q.M.M."/>
            <person name="Hossain M.Z."/>
            <person name="Ahmed R."/>
            <person name="Khan M.M."/>
            <person name="Islam R."/>
            <person name="Rashid M.M."/>
            <person name="Khan S.A."/>
            <person name="Rahman M.S."/>
            <person name="Alam M."/>
            <person name="Yahiya A.S."/>
            <person name="Khan M.S."/>
            <person name="Azam M.S."/>
            <person name="Haque T."/>
            <person name="Lashkar M.Z.H."/>
            <person name="Akhand A.I."/>
            <person name="Morshed G."/>
            <person name="Roy S."/>
            <person name="Uddin K.S."/>
            <person name="Rabeya T."/>
            <person name="Hossain A.S."/>
            <person name="Chowdhury A."/>
            <person name="Snigdha A.R."/>
            <person name="Mortoza M.S."/>
            <person name="Matin S.A."/>
            <person name="Hoque S.M.E."/>
            <person name="Islam M.K."/>
            <person name="Roy D.K."/>
            <person name="Haider R."/>
            <person name="Moosa M.M."/>
            <person name="Elias S.M."/>
            <person name="Hasan A.M."/>
            <person name="Jahan S."/>
            <person name="Shafiuddin M."/>
            <person name="Mahmood N."/>
            <person name="Shommy N.S."/>
        </authorList>
    </citation>
    <scope>NUCLEOTIDE SEQUENCE [LARGE SCALE GENOMIC DNA]</scope>
    <source>
        <strain evidence="10">cv. O-4</strain>
    </source>
</reference>
<feature type="compositionally biased region" description="Polar residues" evidence="7">
    <location>
        <begin position="196"/>
        <end position="207"/>
    </location>
</feature>
<dbReference type="GO" id="GO:0008270">
    <property type="term" value="F:zinc ion binding"/>
    <property type="evidence" value="ECO:0007669"/>
    <property type="project" value="UniProtKB-KW"/>
</dbReference>
<dbReference type="SUPFAM" id="SSF57667">
    <property type="entry name" value="beta-beta-alpha zinc fingers"/>
    <property type="match status" value="1"/>
</dbReference>
<comment type="caution">
    <text evidence="9">The sequence shown here is derived from an EMBL/GenBank/DDBJ whole genome shotgun (WGS) entry which is preliminary data.</text>
</comment>
<dbReference type="GO" id="GO:0033260">
    <property type="term" value="P:nuclear DNA replication"/>
    <property type="evidence" value="ECO:0007669"/>
    <property type="project" value="TreeGrafter"/>
</dbReference>
<evidence type="ECO:0000256" key="3">
    <source>
        <dbReference type="ARBA" id="ARBA00022771"/>
    </source>
</evidence>
<protein>
    <recommendedName>
        <fullName evidence="8">C2H2-type domain-containing protein</fullName>
    </recommendedName>
</protein>
<dbReference type="Proteomes" id="UP000187203">
    <property type="component" value="Unassembled WGS sequence"/>
</dbReference>
<evidence type="ECO:0000256" key="4">
    <source>
        <dbReference type="ARBA" id="ARBA00022833"/>
    </source>
</evidence>
<feature type="region of interest" description="Disordered" evidence="7">
    <location>
        <begin position="163"/>
        <end position="299"/>
    </location>
</feature>
<evidence type="ECO:0000256" key="6">
    <source>
        <dbReference type="ARBA" id="ARBA00023242"/>
    </source>
</evidence>
<keyword evidence="5" id="KW-0175">Coiled coil</keyword>
<dbReference type="GO" id="GO:0003676">
    <property type="term" value="F:nucleic acid binding"/>
    <property type="evidence" value="ECO:0007669"/>
    <property type="project" value="InterPro"/>
</dbReference>
<evidence type="ECO:0000256" key="7">
    <source>
        <dbReference type="SAM" id="MobiDB-lite"/>
    </source>
</evidence>
<feature type="compositionally biased region" description="Polar residues" evidence="7">
    <location>
        <begin position="320"/>
        <end position="329"/>
    </location>
</feature>
<dbReference type="Pfam" id="PF12874">
    <property type="entry name" value="zf-met"/>
    <property type="match status" value="1"/>
</dbReference>
<feature type="domain" description="C2H2-type" evidence="8">
    <location>
        <begin position="128"/>
        <end position="151"/>
    </location>
</feature>
<dbReference type="GO" id="GO:0033314">
    <property type="term" value="P:mitotic DNA replication checkpoint signaling"/>
    <property type="evidence" value="ECO:0007669"/>
    <property type="project" value="TreeGrafter"/>
</dbReference>
<name>A0A1R3H5E2_9ROSI</name>
<evidence type="ECO:0000313" key="9">
    <source>
        <dbReference type="EMBL" id="OMO65585.1"/>
    </source>
</evidence>
<sequence>MTLFDQIDPAQVRLPVLGKRPGPRGLVSSKPQRFYIQINPNFYFSPPLLLRSQASAFTITGESALHEGTGFQQIQLRNLFSSIAKVIRRKMDAQARNKALFRAKLNAQKKDKRIDSPLVRYNESDQPVCRVCDVVLKSESHWDAHQASRKHHEAINNLKANAAKRTQASNTQSALHQGVSDIHGKQKSETVKLPDNNPNKRPGNSQPHALESLYSEIEKDGSPQSSATQNKKILPPESRQVTVLETKQAKGSLPADFFDKDEARLPANGMKPSRENKQASVKATAPETKQAKGSLPADFFDKDEAMLPANGMKPARENKQASVQATAPETKQAKGALPEGFFDNKEADLRARGVKPVKIDIKDEYKEFEKLIQEDLQEVDDRMEEEEIDAAETIEEAESLEQKVYKQKVELLRKRRLELEATRSNKRQKGTKPDSKESSSEESSSDDDSDENFAVDWRAQHL</sequence>
<evidence type="ECO:0000256" key="5">
    <source>
        <dbReference type="ARBA" id="ARBA00023054"/>
    </source>
</evidence>
<feature type="compositionally biased region" description="Basic and acidic residues" evidence="7">
    <location>
        <begin position="182"/>
        <end position="192"/>
    </location>
</feature>
<accession>A0A1R3H5E2</accession>
<dbReference type="Gene3D" id="3.30.160.60">
    <property type="entry name" value="Classic Zinc Finger"/>
    <property type="match status" value="1"/>
</dbReference>
<feature type="region of interest" description="Disordered" evidence="7">
    <location>
        <begin position="420"/>
        <end position="462"/>
    </location>
</feature>
<feature type="compositionally biased region" description="Polar residues" evidence="7">
    <location>
        <begin position="164"/>
        <end position="175"/>
    </location>
</feature>
<dbReference type="AlphaFoldDB" id="A0A1R3H5E2"/>
<dbReference type="GO" id="GO:0044773">
    <property type="term" value="P:mitotic DNA damage checkpoint signaling"/>
    <property type="evidence" value="ECO:0007669"/>
    <property type="project" value="TreeGrafter"/>
</dbReference>
<dbReference type="InterPro" id="IPR040050">
    <property type="entry name" value="ZNF830-like"/>
</dbReference>
<keyword evidence="3" id="KW-0863">Zinc-finger</keyword>
<keyword evidence="2" id="KW-0479">Metal-binding</keyword>
<dbReference type="PANTHER" id="PTHR13278:SF0">
    <property type="entry name" value="ZINC FINGER PROTEIN 830"/>
    <property type="match status" value="1"/>
</dbReference>
<keyword evidence="4" id="KW-0862">Zinc</keyword>
<dbReference type="GO" id="GO:0005681">
    <property type="term" value="C:spliceosomal complex"/>
    <property type="evidence" value="ECO:0007669"/>
    <property type="project" value="InterPro"/>
</dbReference>
<evidence type="ECO:0000259" key="8">
    <source>
        <dbReference type="Pfam" id="PF12874"/>
    </source>
</evidence>
<keyword evidence="10" id="KW-1185">Reference proteome</keyword>
<organism evidence="9 10">
    <name type="scientific">Corchorus olitorius</name>
    <dbReference type="NCBI Taxonomy" id="93759"/>
    <lineage>
        <taxon>Eukaryota</taxon>
        <taxon>Viridiplantae</taxon>
        <taxon>Streptophyta</taxon>
        <taxon>Embryophyta</taxon>
        <taxon>Tracheophyta</taxon>
        <taxon>Spermatophyta</taxon>
        <taxon>Magnoliopsida</taxon>
        <taxon>eudicotyledons</taxon>
        <taxon>Gunneridae</taxon>
        <taxon>Pentapetalae</taxon>
        <taxon>rosids</taxon>
        <taxon>malvids</taxon>
        <taxon>Malvales</taxon>
        <taxon>Malvaceae</taxon>
        <taxon>Grewioideae</taxon>
        <taxon>Apeibeae</taxon>
        <taxon>Corchorus</taxon>
    </lineage>
</organism>
<feature type="compositionally biased region" description="Polar residues" evidence="7">
    <location>
        <begin position="222"/>
        <end position="231"/>
    </location>
</feature>